<evidence type="ECO:0000256" key="1">
    <source>
        <dbReference type="ARBA" id="ARBA00009106"/>
    </source>
</evidence>
<reference evidence="5" key="1">
    <citation type="submission" date="2021-01" db="EMBL/GenBank/DDBJ databases">
        <authorList>
            <person name="Corre E."/>
            <person name="Pelletier E."/>
            <person name="Niang G."/>
            <person name="Scheremetjew M."/>
            <person name="Finn R."/>
            <person name="Kale V."/>
            <person name="Holt S."/>
            <person name="Cochrane G."/>
            <person name="Meng A."/>
            <person name="Brown T."/>
            <person name="Cohen L."/>
        </authorList>
    </citation>
    <scope>NUCLEOTIDE SEQUENCE</scope>
    <source>
        <strain evidence="5">NIES-381</strain>
    </source>
</reference>
<protein>
    <recommendedName>
        <fullName evidence="4">40S ribosomal protein S25</fullName>
    </recommendedName>
</protein>
<evidence type="ECO:0000313" key="5">
    <source>
        <dbReference type="EMBL" id="CAD8999951.1"/>
    </source>
</evidence>
<dbReference type="EMBL" id="HBGA01030337">
    <property type="protein sequence ID" value="CAD8999951.1"/>
    <property type="molecule type" value="Transcribed_RNA"/>
</dbReference>
<comment type="similarity">
    <text evidence="1 4">Belongs to the eukaryotic ribosomal protein eS25 family.</text>
</comment>
<evidence type="ECO:0000256" key="4">
    <source>
        <dbReference type="RuleBase" id="RU366057"/>
    </source>
</evidence>
<evidence type="ECO:0000256" key="2">
    <source>
        <dbReference type="ARBA" id="ARBA00022980"/>
    </source>
</evidence>
<dbReference type="PANTHER" id="PTHR12850">
    <property type="entry name" value="40S RIBOSOMAL PROTEIN S25"/>
    <property type="match status" value="1"/>
</dbReference>
<keyword evidence="2 4" id="KW-0689">Ribosomal protein</keyword>
<gene>
    <name evidence="5" type="ORF">EGYM00392_LOCUS11024</name>
</gene>
<dbReference type="Gene3D" id="3.30.63.20">
    <property type="match status" value="1"/>
</dbReference>
<evidence type="ECO:0000256" key="3">
    <source>
        <dbReference type="ARBA" id="ARBA00023274"/>
    </source>
</evidence>
<proteinExistence type="inferred from homology"/>
<sequence>MHGWRGGLGEFVYSAIRVQRCLPKRTQRRTPRRTPRASPLRRMGRAVARLRRKKWSKGKVREKLHNAVMWEKNTKDKLYAEVPKYKVITTAVISDRLKITGSLAREALRVLAAEGLIKPVNVTAGCKVFTRATAEVA</sequence>
<name>A0A7S1N6H6_9EUGL</name>
<dbReference type="Pfam" id="PF03297">
    <property type="entry name" value="Ribosomal_S25"/>
    <property type="match status" value="1"/>
</dbReference>
<keyword evidence="3 4" id="KW-0687">Ribonucleoprotein</keyword>
<dbReference type="GO" id="GO:1990904">
    <property type="term" value="C:ribonucleoprotein complex"/>
    <property type="evidence" value="ECO:0007669"/>
    <property type="project" value="UniProtKB-KW"/>
</dbReference>
<dbReference type="GO" id="GO:0005840">
    <property type="term" value="C:ribosome"/>
    <property type="evidence" value="ECO:0007669"/>
    <property type="project" value="UniProtKB-KW"/>
</dbReference>
<accession>A0A7S1N6H6</accession>
<organism evidence="5">
    <name type="scientific">Eutreptiella gymnastica</name>
    <dbReference type="NCBI Taxonomy" id="73025"/>
    <lineage>
        <taxon>Eukaryota</taxon>
        <taxon>Discoba</taxon>
        <taxon>Euglenozoa</taxon>
        <taxon>Euglenida</taxon>
        <taxon>Spirocuta</taxon>
        <taxon>Euglenophyceae</taxon>
        <taxon>Eutreptiales</taxon>
        <taxon>Eutreptiaceae</taxon>
        <taxon>Eutreptiella</taxon>
    </lineage>
</organism>
<dbReference type="FunFam" id="3.30.63.20:FF:000001">
    <property type="entry name" value="40S ribosomal protein S25"/>
    <property type="match status" value="1"/>
</dbReference>
<dbReference type="InterPro" id="IPR004977">
    <property type="entry name" value="Ribosomal_eS25"/>
</dbReference>
<dbReference type="AlphaFoldDB" id="A0A7S1N6H6"/>